<evidence type="ECO:0000256" key="1">
    <source>
        <dbReference type="SAM" id="MobiDB-lite"/>
    </source>
</evidence>
<feature type="compositionally biased region" description="Pro residues" evidence="1">
    <location>
        <begin position="174"/>
        <end position="185"/>
    </location>
</feature>
<dbReference type="EMBL" id="VSSQ01056892">
    <property type="protein sequence ID" value="MPN10726.1"/>
    <property type="molecule type" value="Genomic_DNA"/>
</dbReference>
<reference evidence="2" key="1">
    <citation type="submission" date="2019-08" db="EMBL/GenBank/DDBJ databases">
        <authorList>
            <person name="Kucharzyk K."/>
            <person name="Murdoch R.W."/>
            <person name="Higgins S."/>
            <person name="Loffler F."/>
        </authorList>
    </citation>
    <scope>NUCLEOTIDE SEQUENCE</scope>
</reference>
<evidence type="ECO:0000313" key="2">
    <source>
        <dbReference type="EMBL" id="MPN10726.1"/>
    </source>
</evidence>
<feature type="region of interest" description="Disordered" evidence="1">
    <location>
        <begin position="58"/>
        <end position="77"/>
    </location>
</feature>
<feature type="region of interest" description="Disordered" evidence="1">
    <location>
        <begin position="1"/>
        <end position="45"/>
    </location>
</feature>
<protein>
    <submittedName>
        <fullName evidence="2">Uncharacterized protein</fullName>
    </submittedName>
</protein>
<sequence length="240" mass="25702">MAGDQIRGPYPDQIDQVGRIPLDPPEPAGQPGLGRPALQGGQGIGARVDDGHVVARAGEGHAHASGTTTEVDDPDLLRRPIPLPDLCLLEDHPQGEGAPEGPTLLVDCEGGGCRSRLVGSGHGESFVGRWRTAAVWRALRAYPVVPLPSRAPRAGVPRLARRPAHARCGQRPDGPTPNEPCPDRSPTPTRAQAHRTIVREGRSLDGVSDTRRERADDRPPALHERCPTRTSGYDRTHASR</sequence>
<comment type="caution">
    <text evidence="2">The sequence shown here is derived from an EMBL/GenBank/DDBJ whole genome shotgun (WGS) entry which is preliminary data.</text>
</comment>
<feature type="region of interest" description="Disordered" evidence="1">
    <location>
        <begin position="150"/>
        <end position="240"/>
    </location>
</feature>
<dbReference type="AlphaFoldDB" id="A0A645FAU2"/>
<feature type="compositionally biased region" description="Basic and acidic residues" evidence="1">
    <location>
        <begin position="197"/>
        <end position="240"/>
    </location>
</feature>
<proteinExistence type="predicted"/>
<name>A0A645FAU2_9ZZZZ</name>
<accession>A0A645FAU2</accession>
<gene>
    <name evidence="2" type="ORF">SDC9_158023</name>
</gene>
<organism evidence="2">
    <name type="scientific">bioreactor metagenome</name>
    <dbReference type="NCBI Taxonomy" id="1076179"/>
    <lineage>
        <taxon>unclassified sequences</taxon>
        <taxon>metagenomes</taxon>
        <taxon>ecological metagenomes</taxon>
    </lineage>
</organism>